<dbReference type="InterPro" id="IPR050129">
    <property type="entry name" value="Zn_alcohol_dh"/>
</dbReference>
<dbReference type="RefSeq" id="WP_226935320.1">
    <property type="nucleotide sequence ID" value="NZ_JACDXX010000008.1"/>
</dbReference>
<evidence type="ECO:0000313" key="4">
    <source>
        <dbReference type="EMBL" id="MCB5410417.1"/>
    </source>
</evidence>
<dbReference type="Proteomes" id="UP001198571">
    <property type="component" value="Unassembled WGS sequence"/>
</dbReference>
<dbReference type="InterPro" id="IPR011032">
    <property type="entry name" value="GroES-like_sf"/>
</dbReference>
<name>A0ABS8CM01_9RHOB</name>
<evidence type="ECO:0000313" key="5">
    <source>
        <dbReference type="Proteomes" id="UP001198571"/>
    </source>
</evidence>
<feature type="domain" description="Alcohol dehydrogenase-like C-terminal" evidence="2">
    <location>
        <begin position="169"/>
        <end position="285"/>
    </location>
</feature>
<keyword evidence="1" id="KW-0560">Oxidoreductase</keyword>
<dbReference type="Pfam" id="PF08240">
    <property type="entry name" value="ADH_N"/>
    <property type="match status" value="1"/>
</dbReference>
<evidence type="ECO:0000259" key="2">
    <source>
        <dbReference type="Pfam" id="PF00107"/>
    </source>
</evidence>
<dbReference type="InterPro" id="IPR013149">
    <property type="entry name" value="ADH-like_C"/>
</dbReference>
<dbReference type="SUPFAM" id="SSF51735">
    <property type="entry name" value="NAD(P)-binding Rossmann-fold domains"/>
    <property type="match status" value="1"/>
</dbReference>
<evidence type="ECO:0000259" key="3">
    <source>
        <dbReference type="Pfam" id="PF08240"/>
    </source>
</evidence>
<dbReference type="PANTHER" id="PTHR43401">
    <property type="entry name" value="L-THREONINE 3-DEHYDROGENASE"/>
    <property type="match status" value="1"/>
</dbReference>
<comment type="caution">
    <text evidence="4">The sequence shown here is derived from an EMBL/GenBank/DDBJ whole genome shotgun (WGS) entry which is preliminary data.</text>
</comment>
<protein>
    <submittedName>
        <fullName evidence="4">Alcohol dehydrogenase catalytic domain-containing protein</fullName>
    </submittedName>
</protein>
<gene>
    <name evidence="4" type="ORF">H0485_10435</name>
</gene>
<reference evidence="4 5" key="1">
    <citation type="submission" date="2020-07" db="EMBL/GenBank/DDBJ databases">
        <title>Pseudogemmobacter sp. nov., isolated from poultry manure in Taiwan.</title>
        <authorList>
            <person name="Lin S.-Y."/>
            <person name="Tang Y.-S."/>
            <person name="Young C.-C."/>
        </authorList>
    </citation>
    <scope>NUCLEOTIDE SEQUENCE [LARGE SCALE GENOMIC DNA]</scope>
    <source>
        <strain evidence="4 5">CC-YST710</strain>
    </source>
</reference>
<dbReference type="Gene3D" id="3.90.180.10">
    <property type="entry name" value="Medium-chain alcohol dehydrogenases, catalytic domain"/>
    <property type="match status" value="1"/>
</dbReference>
<dbReference type="SUPFAM" id="SSF50129">
    <property type="entry name" value="GroES-like"/>
    <property type="match status" value="1"/>
</dbReference>
<proteinExistence type="predicted"/>
<dbReference type="Pfam" id="PF00107">
    <property type="entry name" value="ADH_zinc_N"/>
    <property type="match status" value="1"/>
</dbReference>
<accession>A0ABS8CM01</accession>
<dbReference type="InterPro" id="IPR013154">
    <property type="entry name" value="ADH-like_N"/>
</dbReference>
<organism evidence="4 5">
    <name type="scientific">Pseudogemmobacter faecipullorum</name>
    <dbReference type="NCBI Taxonomy" id="2755041"/>
    <lineage>
        <taxon>Bacteria</taxon>
        <taxon>Pseudomonadati</taxon>
        <taxon>Pseudomonadota</taxon>
        <taxon>Alphaproteobacteria</taxon>
        <taxon>Rhodobacterales</taxon>
        <taxon>Paracoccaceae</taxon>
        <taxon>Pseudogemmobacter</taxon>
    </lineage>
</organism>
<feature type="domain" description="Alcohol dehydrogenase-like N-terminal" evidence="3">
    <location>
        <begin position="23"/>
        <end position="128"/>
    </location>
</feature>
<sequence length="325" mass="34208">MKALVYTGERRLEMRELPDPVPGPGEALIRVDASGICGSDIHAWLGHDERRPAPLILGHEVAGTVMSGAMQGQRVTVNPLATCGNCPACLAGRDNLCPERQIISMPPREGGFAEFITSPERNLVTIPDSLPASIACMAEPLACGWHGIRLASRALEGAAERALILGGGAIGFGAALAARAFGTRDITIVEPNPTRRSRLSTLDNFRITESAPAGLNPDLVVDAAGFAATRLIASDLVRPGGVIVHIGLGEAMAGLNIRRMTLQEISFIGTYTYTSRDFTDCAKAISEGSLGPCNWAETRALHEGAAAFSDIISGRIAAPKLVLLP</sequence>
<keyword evidence="5" id="KW-1185">Reference proteome</keyword>
<dbReference type="InterPro" id="IPR036291">
    <property type="entry name" value="NAD(P)-bd_dom_sf"/>
</dbReference>
<dbReference type="EMBL" id="JACDXX010000008">
    <property type="protein sequence ID" value="MCB5410417.1"/>
    <property type="molecule type" value="Genomic_DNA"/>
</dbReference>
<dbReference type="PANTHER" id="PTHR43401:SF2">
    <property type="entry name" value="L-THREONINE 3-DEHYDROGENASE"/>
    <property type="match status" value="1"/>
</dbReference>
<evidence type="ECO:0000256" key="1">
    <source>
        <dbReference type="ARBA" id="ARBA00023002"/>
    </source>
</evidence>
<dbReference type="Gene3D" id="3.40.50.720">
    <property type="entry name" value="NAD(P)-binding Rossmann-like Domain"/>
    <property type="match status" value="1"/>
</dbReference>